<evidence type="ECO:0000256" key="4">
    <source>
        <dbReference type="SAM" id="SignalP"/>
    </source>
</evidence>
<protein>
    <recommendedName>
        <fullName evidence="7">Odorant binding protein</fullName>
    </recommendedName>
</protein>
<evidence type="ECO:0000313" key="6">
    <source>
        <dbReference type="Proteomes" id="UP000005204"/>
    </source>
</evidence>
<evidence type="ECO:0000313" key="5">
    <source>
        <dbReference type="EnsemblMetazoa" id="XP_012551170.1"/>
    </source>
</evidence>
<dbReference type="RefSeq" id="XP_012551170.1">
    <property type="nucleotide sequence ID" value="XM_012695716.3"/>
</dbReference>
<dbReference type="GO" id="GO:0007608">
    <property type="term" value="P:sensory perception of smell"/>
    <property type="evidence" value="ECO:0007669"/>
    <property type="project" value="UniProtKB-ARBA"/>
</dbReference>
<name>A0A8R2GCU2_BOMMO</name>
<dbReference type="AlphaFoldDB" id="A0A8R2GCU2"/>
<comment type="similarity">
    <text evidence="2">Belongs to the PBP/GOBP family.</text>
</comment>
<dbReference type="KEGG" id="bmor:101735895"/>
<dbReference type="SUPFAM" id="SSF47565">
    <property type="entry name" value="Insect pheromone/odorant-binding proteins"/>
    <property type="match status" value="1"/>
</dbReference>
<dbReference type="SMART" id="SM00708">
    <property type="entry name" value="PhBP"/>
    <property type="match status" value="1"/>
</dbReference>
<dbReference type="GO" id="GO:0005576">
    <property type="term" value="C:extracellular region"/>
    <property type="evidence" value="ECO:0007669"/>
    <property type="project" value="UniProtKB-SubCell"/>
</dbReference>
<evidence type="ECO:0000256" key="3">
    <source>
        <dbReference type="ARBA" id="ARBA00022525"/>
    </source>
</evidence>
<feature type="chain" id="PRO_5035793206" description="Odorant binding protein" evidence="4">
    <location>
        <begin position="19"/>
        <end position="148"/>
    </location>
</feature>
<keyword evidence="4" id="KW-0732">Signal</keyword>
<keyword evidence="6" id="KW-1185">Reference proteome</keyword>
<dbReference type="GO" id="GO:0005549">
    <property type="term" value="F:odorant binding"/>
    <property type="evidence" value="ECO:0007669"/>
    <property type="project" value="InterPro"/>
</dbReference>
<dbReference type="SMR" id="A0A8R2GCU2"/>
<reference evidence="6" key="1">
    <citation type="journal article" date="2008" name="Insect Biochem. Mol. Biol.">
        <title>The genome of a lepidopteran model insect, the silkworm Bombyx mori.</title>
        <authorList>
            <consortium name="International Silkworm Genome Consortium"/>
        </authorList>
    </citation>
    <scope>NUCLEOTIDE SEQUENCE [LARGE SCALE GENOMIC DNA]</scope>
    <source>
        <strain evidence="6">p50T</strain>
    </source>
</reference>
<evidence type="ECO:0008006" key="7">
    <source>
        <dbReference type="Google" id="ProtNLM"/>
    </source>
</evidence>
<keyword evidence="3" id="KW-0964">Secreted</keyword>
<proteinExistence type="inferred from homology"/>
<sequence>MKSVVLICLAFAVFNCGADEKFGGSPPARQNVHLNEDEREKANWYTAECGVETGVSTEVINAAKIGKYSKDKAFKKFVLCFFKKSAILNSDGTLNMVVALAKLPSGVNKSEAQSVLEQCKNKTGQDAADKAFAILQCFHKGTKTHILF</sequence>
<evidence type="ECO:0000256" key="2">
    <source>
        <dbReference type="ARBA" id="ARBA00008098"/>
    </source>
</evidence>
<accession>A0A8R2GCU2</accession>
<comment type="subcellular location">
    <subcellularLocation>
        <location evidence="1">Secreted</location>
    </subcellularLocation>
</comment>
<dbReference type="Pfam" id="PF01395">
    <property type="entry name" value="PBP_GOBP"/>
    <property type="match status" value="1"/>
</dbReference>
<dbReference type="InterPro" id="IPR006170">
    <property type="entry name" value="PBP/GOBP"/>
</dbReference>
<dbReference type="EnsemblMetazoa" id="XM_012695716.2">
    <property type="protein sequence ID" value="XP_012551170.1"/>
    <property type="gene ID" value="LOC101735895"/>
</dbReference>
<dbReference type="GeneID" id="101735895"/>
<dbReference type="FunFam" id="1.10.238.20:FF:000001">
    <property type="entry name" value="General odorant-binding protein lush"/>
    <property type="match status" value="1"/>
</dbReference>
<reference evidence="5" key="2">
    <citation type="submission" date="2022-06" db="UniProtKB">
        <authorList>
            <consortium name="EnsemblMetazoa"/>
        </authorList>
    </citation>
    <scope>IDENTIFICATION</scope>
    <source>
        <strain evidence="5">p50T (Dazao)</strain>
    </source>
</reference>
<feature type="signal peptide" evidence="4">
    <location>
        <begin position="1"/>
        <end position="18"/>
    </location>
</feature>
<dbReference type="OrthoDB" id="8194670at2759"/>
<dbReference type="Proteomes" id="UP000005204">
    <property type="component" value="Unassembled WGS sequence"/>
</dbReference>
<dbReference type="Gene3D" id="1.10.238.20">
    <property type="entry name" value="Pheromone/general odorant binding protein domain"/>
    <property type="match status" value="1"/>
</dbReference>
<dbReference type="CDD" id="cd23992">
    <property type="entry name" value="PBP_GOBP"/>
    <property type="match status" value="1"/>
</dbReference>
<dbReference type="InterPro" id="IPR036728">
    <property type="entry name" value="PBP_GOBP_sf"/>
</dbReference>
<organism evidence="5 6">
    <name type="scientific">Bombyx mori</name>
    <name type="common">Silk moth</name>
    <dbReference type="NCBI Taxonomy" id="7091"/>
    <lineage>
        <taxon>Eukaryota</taxon>
        <taxon>Metazoa</taxon>
        <taxon>Ecdysozoa</taxon>
        <taxon>Arthropoda</taxon>
        <taxon>Hexapoda</taxon>
        <taxon>Insecta</taxon>
        <taxon>Pterygota</taxon>
        <taxon>Neoptera</taxon>
        <taxon>Endopterygota</taxon>
        <taxon>Lepidoptera</taxon>
        <taxon>Glossata</taxon>
        <taxon>Ditrysia</taxon>
        <taxon>Bombycoidea</taxon>
        <taxon>Bombycidae</taxon>
        <taxon>Bombycinae</taxon>
        <taxon>Bombyx</taxon>
    </lineage>
</organism>
<evidence type="ECO:0000256" key="1">
    <source>
        <dbReference type="ARBA" id="ARBA00004613"/>
    </source>
</evidence>